<sequence length="171" mass="19357">MRKIEDQNREFKQSWNENSLKTICAFANSSGGKLYIGIDDEGKTTGVKGATRYLDDIPNKTKDILGITPDVKIKKKAGKDVIEITVAPSSAPISYHGRFYTRSGSSSIEIKGHVLVEMLMRKSGRSWDGFIEENATLKDIDTAAVNKFRKLAAKEFLSLRKKKTYRRFYRN</sequence>
<feature type="domain" description="Schlafen AlbA-2" evidence="1">
    <location>
        <begin position="5"/>
        <end position="110"/>
    </location>
</feature>
<gene>
    <name evidence="2" type="ORF">ASZ90_006829</name>
</gene>
<dbReference type="InterPro" id="IPR007421">
    <property type="entry name" value="Schlafen_AlbA_2_dom"/>
</dbReference>
<keyword evidence="2" id="KW-0547">Nucleotide-binding</keyword>
<dbReference type="AlphaFoldDB" id="A0A0W8FRC2"/>
<keyword evidence="2" id="KW-0347">Helicase</keyword>
<accession>A0A0W8FRC2</accession>
<dbReference type="InterPro" id="IPR038461">
    <property type="entry name" value="Schlafen_AlbA_2_dom_sf"/>
</dbReference>
<evidence type="ECO:0000259" key="1">
    <source>
        <dbReference type="Pfam" id="PF04326"/>
    </source>
</evidence>
<dbReference type="Gene3D" id="3.30.950.30">
    <property type="entry name" value="Schlafen, AAA domain"/>
    <property type="match status" value="1"/>
</dbReference>
<dbReference type="GO" id="GO:0004386">
    <property type="term" value="F:helicase activity"/>
    <property type="evidence" value="ECO:0007669"/>
    <property type="project" value="UniProtKB-KW"/>
</dbReference>
<evidence type="ECO:0000313" key="2">
    <source>
        <dbReference type="EMBL" id="KUG23387.1"/>
    </source>
</evidence>
<keyword evidence="2" id="KW-0067">ATP-binding</keyword>
<comment type="caution">
    <text evidence="2">The sequence shown here is derived from an EMBL/GenBank/DDBJ whole genome shotgun (WGS) entry which is preliminary data.</text>
</comment>
<reference evidence="2" key="1">
    <citation type="journal article" date="2015" name="Proc. Natl. Acad. Sci. U.S.A.">
        <title>Networks of energetic and metabolic interactions define dynamics in microbial communities.</title>
        <authorList>
            <person name="Embree M."/>
            <person name="Liu J.K."/>
            <person name="Al-Bassam M.M."/>
            <person name="Zengler K."/>
        </authorList>
    </citation>
    <scope>NUCLEOTIDE SEQUENCE</scope>
</reference>
<name>A0A0W8FRC2_9ZZZZ</name>
<organism evidence="2">
    <name type="scientific">hydrocarbon metagenome</name>
    <dbReference type="NCBI Taxonomy" id="938273"/>
    <lineage>
        <taxon>unclassified sequences</taxon>
        <taxon>metagenomes</taxon>
        <taxon>ecological metagenomes</taxon>
    </lineage>
</organism>
<protein>
    <submittedName>
        <fullName evidence="2">Atp-dependent dna helicase</fullName>
    </submittedName>
</protein>
<dbReference type="PANTHER" id="PTHR30595">
    <property type="entry name" value="GLPR-RELATED TRANSCRIPTIONAL REPRESSOR"/>
    <property type="match status" value="1"/>
</dbReference>
<dbReference type="Pfam" id="PF04326">
    <property type="entry name" value="SLFN_AlbA_2"/>
    <property type="match status" value="1"/>
</dbReference>
<dbReference type="EMBL" id="LNQE01000909">
    <property type="protein sequence ID" value="KUG23387.1"/>
    <property type="molecule type" value="Genomic_DNA"/>
</dbReference>
<proteinExistence type="predicted"/>
<keyword evidence="2" id="KW-0378">Hydrolase</keyword>
<dbReference type="PANTHER" id="PTHR30595:SF6">
    <property type="entry name" value="SCHLAFEN ALBA-2 DOMAIN-CONTAINING PROTEIN"/>
    <property type="match status" value="1"/>
</dbReference>